<comment type="caution">
    <text evidence="2">The sequence shown here is derived from an EMBL/GenBank/DDBJ whole genome shotgun (WGS) entry which is preliminary data.</text>
</comment>
<evidence type="ECO:0000256" key="1">
    <source>
        <dbReference type="SAM" id="MobiDB-lite"/>
    </source>
</evidence>
<gene>
    <name evidence="2" type="ORF">CWI69_03900</name>
</gene>
<dbReference type="OrthoDB" id="6399255at2"/>
<reference evidence="3" key="1">
    <citation type="journal article" date="2018" name="Front. Microbiol.">
        <title>Genome-Based Analysis Reveals the Taxonomy and Diversity of the Family Idiomarinaceae.</title>
        <authorList>
            <person name="Liu Y."/>
            <person name="Lai Q."/>
            <person name="Shao Z."/>
        </authorList>
    </citation>
    <scope>NUCLEOTIDE SEQUENCE [LARGE SCALE GENOMIC DNA]</scope>
    <source>
        <strain evidence="3">BH195</strain>
    </source>
</reference>
<dbReference type="Proteomes" id="UP000287198">
    <property type="component" value="Unassembled WGS sequence"/>
</dbReference>
<keyword evidence="3" id="KW-1185">Reference proteome</keyword>
<dbReference type="EMBL" id="PIPW01000001">
    <property type="protein sequence ID" value="RUO54561.1"/>
    <property type="molecule type" value="Genomic_DNA"/>
</dbReference>
<protein>
    <submittedName>
        <fullName evidence="2">Uncharacterized protein</fullName>
    </submittedName>
</protein>
<sequence>MANRNWESKALSSLQWFAENPEFKGEFGHQYFVDNLGVSRMTLNRSKKYMKRYREVKEILKGYQSTEPNTGPAPADGMKQKLASKNKQIEDLKNQVEKLQLRLNDCYQMLEDHNIDPQFVYTQRLKKHREV</sequence>
<feature type="region of interest" description="Disordered" evidence="1">
    <location>
        <begin position="63"/>
        <end position="86"/>
    </location>
</feature>
<name>A0A432Y0U3_9GAMM</name>
<dbReference type="RefSeq" id="WP_126762062.1">
    <property type="nucleotide sequence ID" value="NZ_JBHLTZ010000004.1"/>
</dbReference>
<evidence type="ECO:0000313" key="2">
    <source>
        <dbReference type="EMBL" id="RUO54561.1"/>
    </source>
</evidence>
<dbReference type="AlphaFoldDB" id="A0A432Y0U3"/>
<accession>A0A432Y0U3</accession>
<organism evidence="2 3">
    <name type="scientific">Pseudidiomarina halophila</name>
    <dbReference type="NCBI Taxonomy" id="1449799"/>
    <lineage>
        <taxon>Bacteria</taxon>
        <taxon>Pseudomonadati</taxon>
        <taxon>Pseudomonadota</taxon>
        <taxon>Gammaproteobacteria</taxon>
        <taxon>Alteromonadales</taxon>
        <taxon>Idiomarinaceae</taxon>
        <taxon>Pseudidiomarina</taxon>
    </lineage>
</organism>
<evidence type="ECO:0000313" key="3">
    <source>
        <dbReference type="Proteomes" id="UP000287198"/>
    </source>
</evidence>
<proteinExistence type="predicted"/>